<evidence type="ECO:0000259" key="10">
    <source>
        <dbReference type="PROSITE" id="PS51322"/>
    </source>
</evidence>
<feature type="region of interest" description="Disordered" evidence="8">
    <location>
        <begin position="155"/>
        <end position="323"/>
    </location>
</feature>
<dbReference type="GO" id="GO:0006886">
    <property type="term" value="P:intracellular protein transport"/>
    <property type="evidence" value="ECO:0007669"/>
    <property type="project" value="UniProtKB-ARBA"/>
</dbReference>
<dbReference type="InterPro" id="IPR037202">
    <property type="entry name" value="ESCRT_assembly_dom"/>
</dbReference>
<dbReference type="PANTHER" id="PTHR23306:SF3">
    <property type="entry name" value="TUMOR SUPPRESSOR PROTEIN 101"/>
    <property type="match status" value="1"/>
</dbReference>
<dbReference type="SUPFAM" id="SSF54495">
    <property type="entry name" value="UBC-like"/>
    <property type="match status" value="1"/>
</dbReference>
<dbReference type="InterPro" id="IPR017916">
    <property type="entry name" value="SB_dom"/>
</dbReference>
<keyword evidence="3 7" id="KW-0813">Transport</keyword>
<name>A0A9W4P0U6_9EURO</name>
<evidence type="ECO:0000256" key="7">
    <source>
        <dbReference type="PROSITE-ProRule" id="PRU00644"/>
    </source>
</evidence>
<dbReference type="InterPro" id="IPR016135">
    <property type="entry name" value="UBQ-conjugating_enzyme/RWD"/>
</dbReference>
<feature type="region of interest" description="Disordered" evidence="8">
    <location>
        <begin position="482"/>
        <end position="507"/>
    </location>
</feature>
<organism evidence="11 12">
    <name type="scientific">Penicillium egyptiacum</name>
    <dbReference type="NCBI Taxonomy" id="1303716"/>
    <lineage>
        <taxon>Eukaryota</taxon>
        <taxon>Fungi</taxon>
        <taxon>Dikarya</taxon>
        <taxon>Ascomycota</taxon>
        <taxon>Pezizomycotina</taxon>
        <taxon>Eurotiomycetes</taxon>
        <taxon>Eurotiomycetidae</taxon>
        <taxon>Eurotiales</taxon>
        <taxon>Aspergillaceae</taxon>
        <taxon>Penicillium</taxon>
    </lineage>
</organism>
<gene>
    <name evidence="11" type="ORF">PEGY_LOCUS1784</name>
</gene>
<accession>A0A9W4P0U6</accession>
<dbReference type="GO" id="GO:0043162">
    <property type="term" value="P:ubiquitin-dependent protein catabolic process via the multivesicular body sorting pathway"/>
    <property type="evidence" value="ECO:0007669"/>
    <property type="project" value="UniProtKB-ARBA"/>
</dbReference>
<sequence>MAVPQRTLNWLYSVLSKDHYDPQQTYRDPNRTYHDVANALSQFPSLSPRTDVYTYETGFSALLLHLVGTLPVTFRGTTYRFPIALWIPNTYPREPPIVYVTPTQDMAVRVGQHVTLEGQVYHHYLAHWAEAWDRSTIADLLSILQDIFAKEPPVRYRQQVPHPQPEVAQTPPPLPPLPPGVGSPRQIQPLSPPTTQSQIPPPPPPKPGTAGEHLQQQRHPANEYRSPPPLPPLPPKEQDSRQPYLSSQSARPGIHSYQHYRPPAQNGGPISSPHPLSQPPTHQTAGQPMPPQSAQAPCYRNSGAPVHHGTGSSIASQAPQANAAGAHLPLQPQVLHQPHQQLSGPPYPQHSPYPSNYPRPPPAAPGKAETPDLLTSPFEVELPSIAPTGPAPPIPPNPEKDALLHAVSQTLAETLRANAAQSDTAAQSLVSQSRSLHAAMATLQGELAALNTLHTTLQSNTTVLQQSIHRADATIADAQARSTSISASSTPSASATPGDTPSGLPPIDDVLVAPTVVGKQLYDLVAEEQGIQQALYALQAALVRGVIGVDSWSRHTRSLAREAFLKRALIRKIGRGMGLDETVA</sequence>
<feature type="domain" description="SB" evidence="9">
    <location>
        <begin position="515"/>
        <end position="583"/>
    </location>
</feature>
<dbReference type="PROSITE" id="PS51322">
    <property type="entry name" value="UEV"/>
    <property type="match status" value="1"/>
</dbReference>
<dbReference type="InterPro" id="IPR052070">
    <property type="entry name" value="ESCRT-I_UEV_domain"/>
</dbReference>
<feature type="region of interest" description="Disordered" evidence="8">
    <location>
        <begin position="337"/>
        <end position="372"/>
    </location>
</feature>
<dbReference type="OrthoDB" id="306304at2759"/>
<dbReference type="SUPFAM" id="SSF140111">
    <property type="entry name" value="Endosomal sorting complex assembly domain"/>
    <property type="match status" value="1"/>
</dbReference>
<keyword evidence="5 7" id="KW-0653">Protein transport</keyword>
<evidence type="ECO:0000256" key="5">
    <source>
        <dbReference type="ARBA" id="ARBA00022927"/>
    </source>
</evidence>
<dbReference type="Gene3D" id="6.10.140.820">
    <property type="match status" value="1"/>
</dbReference>
<dbReference type="Pfam" id="PF09454">
    <property type="entry name" value="Vps23_core"/>
    <property type="match status" value="1"/>
</dbReference>
<evidence type="ECO:0000256" key="6">
    <source>
        <dbReference type="ARBA" id="ARBA00023054"/>
    </source>
</evidence>
<evidence type="ECO:0008006" key="13">
    <source>
        <dbReference type="Google" id="ProtNLM"/>
    </source>
</evidence>
<feature type="compositionally biased region" description="Pro residues" evidence="8">
    <location>
        <begin position="226"/>
        <end position="235"/>
    </location>
</feature>
<feature type="compositionally biased region" description="Low complexity" evidence="8">
    <location>
        <begin position="482"/>
        <end position="502"/>
    </location>
</feature>
<feature type="domain" description="UEV" evidence="10">
    <location>
        <begin position="13"/>
        <end position="158"/>
    </location>
</feature>
<dbReference type="GO" id="GO:0043130">
    <property type="term" value="F:ubiquitin binding"/>
    <property type="evidence" value="ECO:0007669"/>
    <property type="project" value="TreeGrafter"/>
</dbReference>
<feature type="compositionally biased region" description="Polar residues" evidence="8">
    <location>
        <begin position="241"/>
        <end position="250"/>
    </location>
</feature>
<feature type="compositionally biased region" description="Low complexity" evidence="8">
    <location>
        <begin position="182"/>
        <end position="198"/>
    </location>
</feature>
<comment type="subcellular location">
    <subcellularLocation>
        <location evidence="1">Endosome</location>
    </subcellularLocation>
</comment>
<dbReference type="Proteomes" id="UP001154252">
    <property type="component" value="Unassembled WGS sequence"/>
</dbReference>
<dbReference type="EMBL" id="CAJVRC010000839">
    <property type="protein sequence ID" value="CAG8888776.1"/>
    <property type="molecule type" value="Genomic_DNA"/>
</dbReference>
<evidence type="ECO:0000313" key="12">
    <source>
        <dbReference type="Proteomes" id="UP001154252"/>
    </source>
</evidence>
<dbReference type="PANTHER" id="PTHR23306">
    <property type="entry name" value="TUMOR SUSCEPTIBILITY GENE 101 PROTEIN-RELATED"/>
    <property type="match status" value="1"/>
</dbReference>
<evidence type="ECO:0000313" key="11">
    <source>
        <dbReference type="EMBL" id="CAG8888776.1"/>
    </source>
</evidence>
<evidence type="ECO:0000256" key="3">
    <source>
        <dbReference type="ARBA" id="ARBA00022448"/>
    </source>
</evidence>
<dbReference type="GO" id="GO:0072666">
    <property type="term" value="P:establishment of protein localization to vacuole"/>
    <property type="evidence" value="ECO:0007669"/>
    <property type="project" value="UniProtKB-ARBA"/>
</dbReference>
<feature type="compositionally biased region" description="Pro residues" evidence="8">
    <location>
        <begin position="170"/>
        <end position="181"/>
    </location>
</feature>
<evidence type="ECO:0000256" key="4">
    <source>
        <dbReference type="ARBA" id="ARBA00022753"/>
    </source>
</evidence>
<evidence type="ECO:0000256" key="2">
    <source>
        <dbReference type="ARBA" id="ARBA00009594"/>
    </source>
</evidence>
<dbReference type="InterPro" id="IPR008883">
    <property type="entry name" value="UEV_N"/>
</dbReference>
<dbReference type="GO" id="GO:0000813">
    <property type="term" value="C:ESCRT I complex"/>
    <property type="evidence" value="ECO:0007669"/>
    <property type="project" value="TreeGrafter"/>
</dbReference>
<feature type="compositionally biased region" description="Pro residues" evidence="8">
    <location>
        <begin position="345"/>
        <end position="364"/>
    </location>
</feature>
<dbReference type="Gene3D" id="3.10.110.10">
    <property type="entry name" value="Ubiquitin Conjugating Enzyme"/>
    <property type="match status" value="1"/>
</dbReference>
<reference evidence="11" key="1">
    <citation type="submission" date="2021-07" db="EMBL/GenBank/DDBJ databases">
        <authorList>
            <person name="Branca A.L. A."/>
        </authorList>
    </citation>
    <scope>NUCLEOTIDE SEQUENCE</scope>
</reference>
<keyword evidence="4" id="KW-0967">Endosome</keyword>
<feature type="compositionally biased region" description="Low complexity" evidence="8">
    <location>
        <begin position="312"/>
        <end position="323"/>
    </location>
</feature>
<dbReference type="PROSITE" id="PS51312">
    <property type="entry name" value="SB"/>
    <property type="match status" value="1"/>
</dbReference>
<dbReference type="AlphaFoldDB" id="A0A9W4P0U6"/>
<evidence type="ECO:0000256" key="1">
    <source>
        <dbReference type="ARBA" id="ARBA00004177"/>
    </source>
</evidence>
<keyword evidence="12" id="KW-1185">Reference proteome</keyword>
<evidence type="ECO:0000256" key="8">
    <source>
        <dbReference type="SAM" id="MobiDB-lite"/>
    </source>
</evidence>
<comment type="similarity">
    <text evidence="2">Belongs to the ubiquitin-conjugating enzyme family. UEV subfamily.</text>
</comment>
<comment type="caution">
    <text evidence="11">The sequence shown here is derived from an EMBL/GenBank/DDBJ whole genome shotgun (WGS) entry which is preliminary data.</text>
</comment>
<dbReference type="Pfam" id="PF05743">
    <property type="entry name" value="UEV"/>
    <property type="match status" value="1"/>
</dbReference>
<protein>
    <recommendedName>
        <fullName evidence="13">UEV domain-containing protein</fullName>
    </recommendedName>
</protein>
<evidence type="ECO:0000259" key="9">
    <source>
        <dbReference type="PROSITE" id="PS51312"/>
    </source>
</evidence>
<dbReference type="CDD" id="cd11685">
    <property type="entry name" value="UEV_TSG101-like"/>
    <property type="match status" value="1"/>
</dbReference>
<keyword evidence="6" id="KW-0175">Coiled coil</keyword>
<proteinExistence type="inferred from homology"/>